<organism evidence="1 2">
    <name type="scientific">Amorphotheca resinae ATCC 22711</name>
    <dbReference type="NCBI Taxonomy" id="857342"/>
    <lineage>
        <taxon>Eukaryota</taxon>
        <taxon>Fungi</taxon>
        <taxon>Dikarya</taxon>
        <taxon>Ascomycota</taxon>
        <taxon>Pezizomycotina</taxon>
        <taxon>Leotiomycetes</taxon>
        <taxon>Helotiales</taxon>
        <taxon>Amorphothecaceae</taxon>
        <taxon>Amorphotheca</taxon>
    </lineage>
</organism>
<dbReference type="AlphaFoldDB" id="A0A2T3AUN8"/>
<dbReference type="OrthoDB" id="5339038at2759"/>
<dbReference type="GeneID" id="36577444"/>
<keyword evidence="2" id="KW-1185">Reference proteome</keyword>
<dbReference type="InParanoid" id="A0A2T3AUN8"/>
<dbReference type="EMBL" id="KZ679015">
    <property type="protein sequence ID" value="PSS12343.1"/>
    <property type="molecule type" value="Genomic_DNA"/>
</dbReference>
<dbReference type="Proteomes" id="UP000241818">
    <property type="component" value="Unassembled WGS sequence"/>
</dbReference>
<dbReference type="STRING" id="857342.A0A2T3AUN8"/>
<protein>
    <submittedName>
        <fullName evidence="1">Uncharacterized protein</fullName>
    </submittedName>
</protein>
<evidence type="ECO:0000313" key="1">
    <source>
        <dbReference type="EMBL" id="PSS12343.1"/>
    </source>
</evidence>
<gene>
    <name evidence="1" type="ORF">M430DRAFT_68591</name>
</gene>
<dbReference type="RefSeq" id="XP_024718341.1">
    <property type="nucleotide sequence ID" value="XM_024869363.1"/>
</dbReference>
<sequence>MKGQNIVLETTDWSTNGPWNRHRRLFGLNEFAGDITSLAMQKPGTDVRQKILPHHVFQIQCIVDSLTVSRGWSLNSLKGHVLNQPARGFRPRRDVDLFLDRQNERLGHGYCNAVDILIQLFEKDAMLHGDPNRHKLQSDLLREFRDDLVDWLGETKYMYGLTTIPPSRFSNTNTNGLWEYSPFLCGVGLMEALELAYGMNLLIWDRMPEPICLIHLHNMLVQKGYIKQEIGLYAAMQGLFPTAFFADGKAPTSDFGGAFLAVCSETGSRRATFQRRIITRTVTRTATELHGLLNMNMNRFFKQKSFLRLYREADWVPERIPDEEVPVYSSLGMFRIGQTKLAVDPETGKKVLENTALVNRARSAGIDDQTMIKMSSLLQDSSIDQPLPEAVLASLPEGYKMTSFSEYKRGKGISDGPQLLDILKLDLISDISGEHRPLLSLNYVFLTVRFMVLFHQIEDELKRLRNPLWIRAYEQEPLMMREKRASLTTLVLAEEDDECMRVMAREFQNPRAGCMQHIYWEDLDSSDKVMSSMRATNNDEVGPSCTVM</sequence>
<dbReference type="PANTHER" id="PTHR38795">
    <property type="entry name" value="DUF6604 DOMAIN-CONTAINING PROTEIN"/>
    <property type="match status" value="1"/>
</dbReference>
<name>A0A2T3AUN8_AMORE</name>
<reference evidence="1 2" key="1">
    <citation type="journal article" date="2018" name="New Phytol.">
        <title>Comparative genomics and transcriptomics depict ericoid mycorrhizal fungi as versatile saprotrophs and plant mutualists.</title>
        <authorList>
            <person name="Martino E."/>
            <person name="Morin E."/>
            <person name="Grelet G.A."/>
            <person name="Kuo A."/>
            <person name="Kohler A."/>
            <person name="Daghino S."/>
            <person name="Barry K.W."/>
            <person name="Cichocki N."/>
            <person name="Clum A."/>
            <person name="Dockter R.B."/>
            <person name="Hainaut M."/>
            <person name="Kuo R.C."/>
            <person name="LaButti K."/>
            <person name="Lindahl B.D."/>
            <person name="Lindquist E.A."/>
            <person name="Lipzen A."/>
            <person name="Khouja H.R."/>
            <person name="Magnuson J."/>
            <person name="Murat C."/>
            <person name="Ohm R.A."/>
            <person name="Singer S.W."/>
            <person name="Spatafora J.W."/>
            <person name="Wang M."/>
            <person name="Veneault-Fourrey C."/>
            <person name="Henrissat B."/>
            <person name="Grigoriev I.V."/>
            <person name="Martin F.M."/>
            <person name="Perotto S."/>
        </authorList>
    </citation>
    <scope>NUCLEOTIDE SEQUENCE [LARGE SCALE GENOMIC DNA]</scope>
    <source>
        <strain evidence="1 2">ATCC 22711</strain>
    </source>
</reference>
<dbReference type="PANTHER" id="PTHR38795:SF1">
    <property type="entry name" value="DUF6604 DOMAIN-CONTAINING PROTEIN"/>
    <property type="match status" value="1"/>
</dbReference>
<evidence type="ECO:0000313" key="2">
    <source>
        <dbReference type="Proteomes" id="UP000241818"/>
    </source>
</evidence>
<proteinExistence type="predicted"/>
<accession>A0A2T3AUN8</accession>